<dbReference type="PANTHER" id="PTHR11380:SF16">
    <property type="entry name" value="TRANSCRIPTION INITIATION PROTEIN SPT3 HOMOLOG"/>
    <property type="match status" value="1"/>
</dbReference>
<evidence type="ECO:0000256" key="4">
    <source>
        <dbReference type="ARBA" id="ARBA00023242"/>
    </source>
</evidence>
<dbReference type="GO" id="GO:0046982">
    <property type="term" value="F:protein heterodimerization activity"/>
    <property type="evidence" value="ECO:0007669"/>
    <property type="project" value="InterPro"/>
</dbReference>
<protein>
    <submittedName>
        <fullName evidence="7">SAGA complex subunit spt3</fullName>
    </submittedName>
</protein>
<dbReference type="EMBL" id="LSSK01001024">
    <property type="protein sequence ID" value="OMH80972.1"/>
    <property type="molecule type" value="Genomic_DNA"/>
</dbReference>
<comment type="caution">
    <text evidence="7">The sequence shown here is derived from an EMBL/GenBank/DDBJ whole genome shotgun (WGS) entry which is preliminary data.</text>
</comment>
<dbReference type="Proteomes" id="UP000188320">
    <property type="component" value="Unassembled WGS sequence"/>
</dbReference>
<dbReference type="SUPFAM" id="SSF47113">
    <property type="entry name" value="Histone-fold"/>
    <property type="match status" value="2"/>
</dbReference>
<dbReference type="EMBL" id="LSSK01000243">
    <property type="protein sequence ID" value="OMH84159.1"/>
    <property type="molecule type" value="Genomic_DNA"/>
</dbReference>
<dbReference type="GO" id="GO:0000124">
    <property type="term" value="C:SAGA complex"/>
    <property type="evidence" value="ECO:0007669"/>
    <property type="project" value="TreeGrafter"/>
</dbReference>
<name>A0A1R1PLL9_ZANCU</name>
<comment type="similarity">
    <text evidence="5">Belongs to the SPT3 family.</text>
</comment>
<dbReference type="PANTHER" id="PTHR11380">
    <property type="entry name" value="TRANSCRIPTION INITIATION FACTOR TFIID/SUPT3-RELATED"/>
    <property type="match status" value="1"/>
</dbReference>
<evidence type="ECO:0000313" key="6">
    <source>
        <dbReference type="EMBL" id="OMH80972.1"/>
    </source>
</evidence>
<dbReference type="AlphaFoldDB" id="A0A1R1PLL9"/>
<dbReference type="GO" id="GO:0005634">
    <property type="term" value="C:nucleus"/>
    <property type="evidence" value="ECO:0007669"/>
    <property type="project" value="UniProtKB-SubCell"/>
</dbReference>
<proteinExistence type="inferred from homology"/>
<dbReference type="Gene3D" id="1.10.20.10">
    <property type="entry name" value="Histone, subunit A"/>
    <property type="match status" value="1"/>
</dbReference>
<keyword evidence="3" id="KW-0804">Transcription</keyword>
<keyword evidence="9" id="KW-1185">Reference proteome</keyword>
<comment type="subcellular location">
    <subcellularLocation>
        <location evidence="1">Nucleus</location>
    </subcellularLocation>
</comment>
<evidence type="ECO:0000256" key="1">
    <source>
        <dbReference type="ARBA" id="ARBA00004123"/>
    </source>
</evidence>
<dbReference type="GO" id="GO:0003712">
    <property type="term" value="F:transcription coregulator activity"/>
    <property type="evidence" value="ECO:0007669"/>
    <property type="project" value="TreeGrafter"/>
</dbReference>
<dbReference type="OrthoDB" id="66982at2759"/>
<sequence>MMFVFGEVQDPLIETTMIIENIVRSQVIEICIMASAQAQKRGSRTIAAEDLMFLIRHDKQKVNRLSEYLSWKDVRKKLKERDDNNEEILEEEVDEKVEKQKRSRIRLFWELMSTISENVDLDEDLEEQNSYAKSESIKRLKVADVVTRKMTRDEYVHYSECRQASFTYRKGKRFREWVNMQAYVDIKPNVDITDILGFLTFEMVSKLTESALKIKKELEESQKKARNTIFDGQASSKSSLEAASKMSLFSGPNISKTPLRVEHVREAYRRMQHSPQPIRNFYGGLVRTSVSLI</sequence>
<dbReference type="CDD" id="cd22926">
    <property type="entry name" value="HFD_SPT3"/>
    <property type="match status" value="1"/>
</dbReference>
<reference evidence="9" key="2">
    <citation type="submission" date="2017-01" db="EMBL/GenBank/DDBJ databases">
        <authorList>
            <person name="Wang Y."/>
            <person name="White M."/>
            <person name="Kvist S."/>
            <person name="Moncalvo J.-M."/>
        </authorList>
    </citation>
    <scope>NUCLEOTIDE SEQUENCE [LARGE SCALE GENOMIC DNA]</scope>
    <source>
        <strain evidence="9">COL-18-3</strain>
    </source>
</reference>
<evidence type="ECO:0000256" key="2">
    <source>
        <dbReference type="ARBA" id="ARBA00023015"/>
    </source>
</evidence>
<gene>
    <name evidence="8" type="ORF">AX774_g2329</name>
    <name evidence="7" type="ORF">AX774_g4690</name>
    <name evidence="6" type="ORF">AX774_g5574</name>
</gene>
<evidence type="ECO:0000313" key="7">
    <source>
        <dbReference type="EMBL" id="OMH81837.1"/>
    </source>
</evidence>
<dbReference type="Pfam" id="PF02269">
    <property type="entry name" value="TFIID-18kDa"/>
    <property type="match status" value="1"/>
</dbReference>
<evidence type="ECO:0000313" key="9">
    <source>
        <dbReference type="Proteomes" id="UP000188320"/>
    </source>
</evidence>
<evidence type="ECO:0000313" key="8">
    <source>
        <dbReference type="EMBL" id="OMH84159.1"/>
    </source>
</evidence>
<dbReference type="EMBL" id="LSSK01000805">
    <property type="protein sequence ID" value="OMH81837.1"/>
    <property type="molecule type" value="Genomic_DNA"/>
</dbReference>
<keyword evidence="2" id="KW-0805">Transcription regulation</keyword>
<evidence type="ECO:0000256" key="3">
    <source>
        <dbReference type="ARBA" id="ARBA00023163"/>
    </source>
</evidence>
<dbReference type="GO" id="GO:0006366">
    <property type="term" value="P:transcription by RNA polymerase II"/>
    <property type="evidence" value="ECO:0007669"/>
    <property type="project" value="InterPro"/>
</dbReference>
<keyword evidence="4" id="KW-0539">Nucleus</keyword>
<dbReference type="InterPro" id="IPR009072">
    <property type="entry name" value="Histone-fold"/>
</dbReference>
<evidence type="ECO:0000256" key="5">
    <source>
        <dbReference type="ARBA" id="ARBA00061274"/>
    </source>
</evidence>
<dbReference type="InterPro" id="IPR003195">
    <property type="entry name" value="TFIID_TAF13"/>
</dbReference>
<organism evidence="7 9">
    <name type="scientific">Zancudomyces culisetae</name>
    <name type="common">Gut fungus</name>
    <name type="synonym">Smittium culisetae</name>
    <dbReference type="NCBI Taxonomy" id="1213189"/>
    <lineage>
        <taxon>Eukaryota</taxon>
        <taxon>Fungi</taxon>
        <taxon>Fungi incertae sedis</taxon>
        <taxon>Zoopagomycota</taxon>
        <taxon>Kickxellomycotina</taxon>
        <taxon>Harpellomycetes</taxon>
        <taxon>Harpellales</taxon>
        <taxon>Legeriomycetaceae</taxon>
        <taxon>Zancudomyces</taxon>
    </lineage>
</organism>
<reference evidence="7" key="1">
    <citation type="submission" date="2017-01" db="EMBL/GenBank/DDBJ databases">
        <authorList>
            <person name="Mah S.A."/>
            <person name="Swanson W.J."/>
            <person name="Moy G.W."/>
            <person name="Vacquier V.D."/>
        </authorList>
    </citation>
    <scope>NUCLEOTIDE SEQUENCE [LARGE SCALE GENOMIC DNA]</scope>
    <source>
        <strain evidence="7">COL-18-3</strain>
    </source>
</reference>
<accession>A0A1R1PLL9</accession>